<evidence type="ECO:0000256" key="1">
    <source>
        <dbReference type="SAM" id="Phobius"/>
    </source>
</evidence>
<organism evidence="2 3">
    <name type="scientific">Microbacterium hominis</name>
    <dbReference type="NCBI Taxonomy" id="162426"/>
    <lineage>
        <taxon>Bacteria</taxon>
        <taxon>Bacillati</taxon>
        <taxon>Actinomycetota</taxon>
        <taxon>Actinomycetes</taxon>
        <taxon>Micrococcales</taxon>
        <taxon>Microbacteriaceae</taxon>
        <taxon>Microbacterium</taxon>
    </lineage>
</organism>
<keyword evidence="1" id="KW-0472">Membrane</keyword>
<keyword evidence="1" id="KW-1133">Transmembrane helix</keyword>
<gene>
    <name evidence="2" type="ORF">CXR34_02515</name>
</gene>
<protein>
    <submittedName>
        <fullName evidence="2">Polyketide antibiotic transporter</fullName>
    </submittedName>
</protein>
<proteinExistence type="predicted"/>
<evidence type="ECO:0000313" key="2">
    <source>
        <dbReference type="EMBL" id="AUG28440.1"/>
    </source>
</evidence>
<feature type="transmembrane region" description="Helical" evidence="1">
    <location>
        <begin position="156"/>
        <end position="177"/>
    </location>
</feature>
<feature type="transmembrane region" description="Helical" evidence="1">
    <location>
        <begin position="512"/>
        <end position="531"/>
    </location>
</feature>
<feature type="transmembrane region" description="Helical" evidence="1">
    <location>
        <begin position="346"/>
        <end position="366"/>
    </location>
</feature>
<dbReference type="RefSeq" id="WP_101305446.1">
    <property type="nucleotide sequence ID" value="NZ_CP025299.1"/>
</dbReference>
<keyword evidence="1" id="KW-0812">Transmembrane</keyword>
<feature type="transmembrane region" description="Helical" evidence="1">
    <location>
        <begin position="127"/>
        <end position="150"/>
    </location>
</feature>
<feature type="transmembrane region" description="Helical" evidence="1">
    <location>
        <begin position="285"/>
        <end position="314"/>
    </location>
</feature>
<dbReference type="AlphaFoldDB" id="A0A2K9D413"/>
<feature type="transmembrane region" description="Helical" evidence="1">
    <location>
        <begin position="468"/>
        <end position="492"/>
    </location>
</feature>
<feature type="transmembrane region" description="Helical" evidence="1">
    <location>
        <begin position="73"/>
        <end position="97"/>
    </location>
</feature>
<feature type="transmembrane region" description="Helical" evidence="1">
    <location>
        <begin position="400"/>
        <end position="422"/>
    </location>
</feature>
<dbReference type="EMBL" id="CP025299">
    <property type="protein sequence ID" value="AUG28440.1"/>
    <property type="molecule type" value="Genomic_DNA"/>
</dbReference>
<name>A0A2K9D413_9MICO</name>
<feature type="transmembrane region" description="Helical" evidence="1">
    <location>
        <begin position="189"/>
        <end position="207"/>
    </location>
</feature>
<sequence>MTTLAPLLRQRLRRDAVQLSVWIGGTAALAAAGYPGVRGSYGDEQERVALLATVMANPVILLFRGLPSGAGEAQMVAFLLLPWLLLLGALMSSFLAVRHSRGDEEEGRLELVAATPAGRSVPLAATVVHGAVAAAVLGVVVSAVFVASGAPALGSALAGAACLVVALVFLGVGLAAAELLPTARGANSLSVWVLLGCFVVAGVGNALGTPSDDLTRMTSSGLSWASPFGWAENVRPFDADDPRPLILGAVVAAVLIGAAAALHAHRDLGAAFLPERRGRAHARPALASHLALVARQSLPSVIGWTAAGVLVGVLSTSLGSVADRIGDDNPAVTAVLRALGGAGADLARGLVVVFFVMLGVFAACAATQTVVRARQDETRGTAELLLSSGVARRRWLGDHVVVALVAATLTLVGGVLGAAAGAQAASDGAGLVRDAAIAGAGQLVPAWLFAGLAAVLVVVLPRLAIPTAWALVAIGAVVALFGPLFGMSAALVDVAPFASAPVPTSDGVDLRGILPLALATALAVAAALLAMRRRELRA</sequence>
<dbReference type="Proteomes" id="UP000233276">
    <property type="component" value="Chromosome"/>
</dbReference>
<dbReference type="KEGG" id="mhos:CXR34_02515"/>
<feature type="transmembrane region" description="Helical" evidence="1">
    <location>
        <begin position="16"/>
        <end position="36"/>
    </location>
</feature>
<accession>A0A2K9D413</accession>
<feature type="transmembrane region" description="Helical" evidence="1">
    <location>
        <begin position="442"/>
        <end position="461"/>
    </location>
</feature>
<reference evidence="2 3" key="1">
    <citation type="submission" date="2017-12" db="EMBL/GenBank/DDBJ databases">
        <title>Isolation and characterization of estrogens degradatiion strain Microbacterium hominis SJTG1.</title>
        <authorList>
            <person name="Xiong W."/>
            <person name="Yin C."/>
            <person name="Zheng D."/>
            <person name="Liang R."/>
        </authorList>
    </citation>
    <scope>NUCLEOTIDE SEQUENCE [LARGE SCALE GENOMIC DNA]</scope>
    <source>
        <strain evidence="2 3">SJTG1</strain>
    </source>
</reference>
<evidence type="ECO:0000313" key="3">
    <source>
        <dbReference type="Proteomes" id="UP000233276"/>
    </source>
</evidence>
<feature type="transmembrane region" description="Helical" evidence="1">
    <location>
        <begin position="245"/>
        <end position="264"/>
    </location>
</feature>